<accession>A0A561D6Q8</accession>
<dbReference type="Proteomes" id="UP000319671">
    <property type="component" value="Unassembled WGS sequence"/>
</dbReference>
<evidence type="ECO:0000313" key="3">
    <source>
        <dbReference type="Proteomes" id="UP000319671"/>
    </source>
</evidence>
<dbReference type="NCBIfam" id="NF033524">
    <property type="entry name" value="lasso_PadeA_fam"/>
    <property type="match status" value="1"/>
</dbReference>
<dbReference type="RefSeq" id="WP_144566357.1">
    <property type="nucleotide sequence ID" value="NZ_VIVN01000008.1"/>
</dbReference>
<comment type="caution">
    <text evidence="2">The sequence shown here is derived from an EMBL/GenBank/DDBJ whole genome shotgun (WGS) entry which is preliminary data.</text>
</comment>
<feature type="region of interest" description="Disordered" evidence="1">
    <location>
        <begin position="24"/>
        <end position="51"/>
    </location>
</feature>
<organism evidence="2 3">
    <name type="scientific">Neobacillus bataviensis</name>
    <dbReference type="NCBI Taxonomy" id="220685"/>
    <lineage>
        <taxon>Bacteria</taxon>
        <taxon>Bacillati</taxon>
        <taxon>Bacillota</taxon>
        <taxon>Bacilli</taxon>
        <taxon>Bacillales</taxon>
        <taxon>Bacillaceae</taxon>
        <taxon>Neobacillus</taxon>
    </lineage>
</organism>
<gene>
    <name evidence="2" type="ORF">FB550_108183</name>
</gene>
<evidence type="ECO:0000256" key="1">
    <source>
        <dbReference type="SAM" id="MobiDB-lite"/>
    </source>
</evidence>
<evidence type="ECO:0008006" key="4">
    <source>
        <dbReference type="Google" id="ProtNLM"/>
    </source>
</evidence>
<dbReference type="InterPro" id="IPR049825">
    <property type="entry name" value="Lasso_PadeA-like"/>
</dbReference>
<reference evidence="2 3" key="1">
    <citation type="submission" date="2019-06" db="EMBL/GenBank/DDBJ databases">
        <title>Sorghum-associated microbial communities from plants grown in Nebraska, USA.</title>
        <authorList>
            <person name="Schachtman D."/>
        </authorList>
    </citation>
    <scope>NUCLEOTIDE SEQUENCE [LARGE SCALE GENOMIC DNA]</scope>
    <source>
        <strain evidence="2 3">2482</strain>
    </source>
</reference>
<sequence length="51" mass="5869">MKKEWQKPTLEVLDVKMTMHNVSGSKYDADWSNGQPIPTDPITHQHMDSKS</sequence>
<protein>
    <recommendedName>
        <fullName evidence="4">Paeninodin family lasso peptide</fullName>
    </recommendedName>
</protein>
<dbReference type="EMBL" id="VIVN01000008">
    <property type="protein sequence ID" value="TWD98927.1"/>
    <property type="molecule type" value="Genomic_DNA"/>
</dbReference>
<name>A0A561D6Q8_9BACI</name>
<evidence type="ECO:0000313" key="2">
    <source>
        <dbReference type="EMBL" id="TWD98927.1"/>
    </source>
</evidence>
<keyword evidence="3" id="KW-1185">Reference proteome</keyword>
<proteinExistence type="predicted"/>
<dbReference type="AlphaFoldDB" id="A0A561D6Q8"/>